<feature type="region of interest" description="Disordered" evidence="1">
    <location>
        <begin position="1"/>
        <end position="54"/>
    </location>
</feature>
<evidence type="ECO:0000313" key="3">
    <source>
        <dbReference type="EMBL" id="KUN35183.1"/>
    </source>
</evidence>
<keyword evidence="2" id="KW-0472">Membrane</keyword>
<keyword evidence="2" id="KW-0812">Transmembrane</keyword>
<proteinExistence type="predicted"/>
<organism evidence="3 4">
    <name type="scientific">Streptomyces longwoodensis</name>
    <dbReference type="NCBI Taxonomy" id="68231"/>
    <lineage>
        <taxon>Bacteria</taxon>
        <taxon>Bacillati</taxon>
        <taxon>Actinomycetota</taxon>
        <taxon>Actinomycetes</taxon>
        <taxon>Kitasatosporales</taxon>
        <taxon>Streptomycetaceae</taxon>
        <taxon>Streptomyces</taxon>
    </lineage>
</organism>
<comment type="caution">
    <text evidence="3">The sequence shown here is derived from an EMBL/GenBank/DDBJ whole genome shotgun (WGS) entry which is preliminary data.</text>
</comment>
<dbReference type="Proteomes" id="UP000053271">
    <property type="component" value="Unassembled WGS sequence"/>
</dbReference>
<dbReference type="STRING" id="68231.AQJ30_26940"/>
<feature type="transmembrane region" description="Helical" evidence="2">
    <location>
        <begin position="57"/>
        <end position="79"/>
    </location>
</feature>
<reference evidence="3 4" key="1">
    <citation type="submission" date="2015-10" db="EMBL/GenBank/DDBJ databases">
        <title>Draft genome sequence of Streptomyces longwoodensis DSM 41677, type strain for the species Streptomyces longwoodensis.</title>
        <authorList>
            <person name="Ruckert C."/>
            <person name="Winkler A."/>
            <person name="Kalinowski J."/>
            <person name="Kampfer P."/>
            <person name="Glaeser S."/>
        </authorList>
    </citation>
    <scope>NUCLEOTIDE SEQUENCE [LARGE SCALE GENOMIC DNA]</scope>
    <source>
        <strain evidence="3 4">DSM 41677</strain>
    </source>
</reference>
<feature type="region of interest" description="Disordered" evidence="1">
    <location>
        <begin position="84"/>
        <end position="177"/>
    </location>
</feature>
<gene>
    <name evidence="3" type="ORF">AQJ30_26940</name>
</gene>
<dbReference type="EMBL" id="LMWS01000034">
    <property type="protein sequence ID" value="KUN35183.1"/>
    <property type="molecule type" value="Genomic_DNA"/>
</dbReference>
<dbReference type="AlphaFoldDB" id="A0A101QSL6"/>
<keyword evidence="4" id="KW-1185">Reference proteome</keyword>
<accession>A0A101QSL6</accession>
<evidence type="ECO:0000256" key="2">
    <source>
        <dbReference type="SAM" id="Phobius"/>
    </source>
</evidence>
<evidence type="ECO:0000313" key="4">
    <source>
        <dbReference type="Proteomes" id="UP000053271"/>
    </source>
</evidence>
<evidence type="ECO:0000256" key="1">
    <source>
        <dbReference type="SAM" id="MobiDB-lite"/>
    </source>
</evidence>
<feature type="compositionally biased region" description="Basic and acidic residues" evidence="1">
    <location>
        <begin position="168"/>
        <end position="177"/>
    </location>
</feature>
<sequence>MYGGPYGPGSGDQRLDDGLGSGPDDELAVILRPVSDHLGPPPGRYEAVRRAASRRRLARTAAGAGLTCAVAALTAFLLAPGASEAPARPTLPLAPPPPASSAPAAPAPSASRPPSTPPSRSPSPSPSSEPSRTPGARTGPSAMPRTAPSTAPAVPTARQGRTVAPTQEARRDVADIP</sequence>
<feature type="compositionally biased region" description="Low complexity" evidence="1">
    <location>
        <begin position="144"/>
        <end position="157"/>
    </location>
</feature>
<feature type="compositionally biased region" description="Pro residues" evidence="1">
    <location>
        <begin position="114"/>
        <end position="127"/>
    </location>
</feature>
<feature type="compositionally biased region" description="Gly residues" evidence="1">
    <location>
        <begin position="1"/>
        <end position="10"/>
    </location>
</feature>
<keyword evidence="2" id="KW-1133">Transmembrane helix</keyword>
<name>A0A101QSL6_9ACTN</name>
<feature type="compositionally biased region" description="Low complexity" evidence="1">
    <location>
        <begin position="101"/>
        <end position="113"/>
    </location>
</feature>
<protein>
    <submittedName>
        <fullName evidence="3">Uncharacterized protein</fullName>
    </submittedName>
</protein>